<sequence length="458" mass="50366">MKDDIADTSREQLATRIGFLLVSAGCAIGLGNIWRFPFIAGKYGGAAFVIVYLAFLLILGLPILIMEFATGRAGRQNIAGSLRKLQPEGKRWHLFGYIAIIGNVILLMFYTTVAGWGFAYFYYMVKGSFVYLEPSEIGLFFDLFMGRTTEMITWMALVVGLGILICSAGLQKGVERAGKFMMSGLFFILLVLVIRSVTLPGAAEGISFYLEPDFSVLSWKAIYAAMTQAFFTLSVGVGGMTIFGSYINRDHSLTGESLRITFLDTSIALMAGLMIFPACSAFGVDVGSGPGLLFVTLPNVFNQMPAGILWGTLFFLFLAFASMSTVMGISENVIAFSMDEWGWKRKKASIISGIAIFVLSIPCCLGFGPLSWYQPFGEGTSILDLEDFIFTNNILPLGALTLVLFCSYSFGWGWNNFIRETDSGKGLKFPKQTRTYIKYVLPLIIIFILVRGWIGTIS</sequence>
<evidence type="ECO:0000313" key="9">
    <source>
        <dbReference type="Proteomes" id="UP000029859"/>
    </source>
</evidence>
<feature type="transmembrane region" description="Helical" evidence="7">
    <location>
        <begin position="308"/>
        <end position="329"/>
    </location>
</feature>
<dbReference type="NCBIfam" id="NF037979">
    <property type="entry name" value="Na_transp"/>
    <property type="match status" value="1"/>
</dbReference>
<evidence type="ECO:0000256" key="1">
    <source>
        <dbReference type="ARBA" id="ARBA00004141"/>
    </source>
</evidence>
<dbReference type="PANTHER" id="PTHR42948">
    <property type="entry name" value="TRANSPORTER"/>
    <property type="match status" value="1"/>
</dbReference>
<organism evidence="8 9">
    <name type="scientific">Methanococcoides methylutens</name>
    <dbReference type="NCBI Taxonomy" id="2226"/>
    <lineage>
        <taxon>Archaea</taxon>
        <taxon>Methanobacteriati</taxon>
        <taxon>Methanobacteriota</taxon>
        <taxon>Stenosarchaea group</taxon>
        <taxon>Methanomicrobia</taxon>
        <taxon>Methanosarcinales</taxon>
        <taxon>Methanosarcinaceae</taxon>
        <taxon>Methanococcoides</taxon>
    </lineage>
</organism>
<dbReference type="RefSeq" id="WP_048193376.1">
    <property type="nucleotide sequence ID" value="NZ_CAAGSM010000002.1"/>
</dbReference>
<reference evidence="8 9" key="1">
    <citation type="submission" date="2014-09" db="EMBL/GenBank/DDBJ databases">
        <title>Draft genome sequence of an obligately methylotrophic methanogen, Methanococcoides methylutens, isolated from marine sediment.</title>
        <authorList>
            <person name="Guan Y."/>
            <person name="Ngugi D.K."/>
            <person name="Blom J."/>
            <person name="Ali S."/>
            <person name="Ferry J.G."/>
            <person name="Stingl U."/>
        </authorList>
    </citation>
    <scope>NUCLEOTIDE SEQUENCE [LARGE SCALE GENOMIC DNA]</scope>
    <source>
        <strain evidence="8 9">DSM 2657</strain>
    </source>
</reference>
<comment type="subcellular location">
    <subcellularLocation>
        <location evidence="1">Membrane</location>
        <topology evidence="1">Multi-pass membrane protein</topology>
    </subcellularLocation>
</comment>
<dbReference type="InterPro" id="IPR047218">
    <property type="entry name" value="YocR/YhdH-like"/>
</dbReference>
<evidence type="ECO:0000313" key="8">
    <source>
        <dbReference type="EMBL" id="KGK98942.1"/>
    </source>
</evidence>
<dbReference type="CDD" id="cd10336">
    <property type="entry name" value="SLC6sbd_Tyt1-Like"/>
    <property type="match status" value="1"/>
</dbReference>
<name>A0A099T1B3_METMT</name>
<dbReference type="EMBL" id="JRHO01000009">
    <property type="protein sequence ID" value="KGK98942.1"/>
    <property type="molecule type" value="Genomic_DNA"/>
</dbReference>
<dbReference type="PROSITE" id="PS50267">
    <property type="entry name" value="NA_NEUROTRAN_SYMP_3"/>
    <property type="match status" value="1"/>
</dbReference>
<comment type="caution">
    <text evidence="8">The sequence shown here is derived from an EMBL/GenBank/DDBJ whole genome shotgun (WGS) entry which is preliminary data.</text>
</comment>
<accession>A0A099T1B3</accession>
<evidence type="ECO:0000256" key="7">
    <source>
        <dbReference type="SAM" id="Phobius"/>
    </source>
</evidence>
<gene>
    <name evidence="8" type="ORF">LI82_02545</name>
</gene>
<keyword evidence="2 6" id="KW-0813">Transport</keyword>
<dbReference type="SUPFAM" id="SSF161070">
    <property type="entry name" value="SNF-like"/>
    <property type="match status" value="1"/>
</dbReference>
<evidence type="ECO:0000256" key="3">
    <source>
        <dbReference type="ARBA" id="ARBA00022692"/>
    </source>
</evidence>
<dbReference type="GO" id="GO:0016020">
    <property type="term" value="C:membrane"/>
    <property type="evidence" value="ECO:0007669"/>
    <property type="project" value="UniProtKB-SubCell"/>
</dbReference>
<feature type="transmembrane region" description="Helical" evidence="7">
    <location>
        <begin position="222"/>
        <end position="247"/>
    </location>
</feature>
<feature type="transmembrane region" description="Helical" evidence="7">
    <location>
        <begin position="267"/>
        <end position="288"/>
    </location>
</feature>
<dbReference type="Pfam" id="PF00209">
    <property type="entry name" value="SNF"/>
    <property type="match status" value="2"/>
</dbReference>
<feature type="transmembrane region" description="Helical" evidence="7">
    <location>
        <begin position="151"/>
        <end position="170"/>
    </location>
</feature>
<feature type="transmembrane region" description="Helical" evidence="7">
    <location>
        <begin position="182"/>
        <end position="202"/>
    </location>
</feature>
<proteinExistence type="inferred from homology"/>
<feature type="transmembrane region" description="Helical" evidence="7">
    <location>
        <begin position="17"/>
        <end position="37"/>
    </location>
</feature>
<dbReference type="AlphaFoldDB" id="A0A099T1B3"/>
<evidence type="ECO:0000256" key="2">
    <source>
        <dbReference type="ARBA" id="ARBA00022448"/>
    </source>
</evidence>
<feature type="transmembrane region" description="Helical" evidence="7">
    <location>
        <begin position="94"/>
        <end position="123"/>
    </location>
</feature>
<evidence type="ECO:0000256" key="6">
    <source>
        <dbReference type="RuleBase" id="RU003732"/>
    </source>
</evidence>
<comment type="similarity">
    <text evidence="6">Belongs to the sodium:neurotransmitter symporter (SNF) (TC 2.A.22) family.</text>
</comment>
<keyword evidence="9" id="KW-1185">Reference proteome</keyword>
<feature type="transmembrane region" description="Helical" evidence="7">
    <location>
        <begin position="43"/>
        <end position="65"/>
    </location>
</feature>
<dbReference type="PANTHER" id="PTHR42948:SF1">
    <property type="entry name" value="TRANSPORTER"/>
    <property type="match status" value="1"/>
</dbReference>
<feature type="transmembrane region" description="Helical" evidence="7">
    <location>
        <begin position="350"/>
        <end position="374"/>
    </location>
</feature>
<feature type="transmembrane region" description="Helical" evidence="7">
    <location>
        <begin position="436"/>
        <end position="454"/>
    </location>
</feature>
<dbReference type="GO" id="GO:0015293">
    <property type="term" value="F:symporter activity"/>
    <property type="evidence" value="ECO:0007669"/>
    <property type="project" value="UniProtKB-KW"/>
</dbReference>
<keyword evidence="6" id="KW-0769">Symport</keyword>
<protein>
    <recommendedName>
        <fullName evidence="6">Transporter</fullName>
    </recommendedName>
</protein>
<dbReference type="InterPro" id="IPR000175">
    <property type="entry name" value="Na/ntran_symport"/>
</dbReference>
<feature type="transmembrane region" description="Helical" evidence="7">
    <location>
        <begin position="394"/>
        <end position="415"/>
    </location>
</feature>
<dbReference type="PROSITE" id="PS00610">
    <property type="entry name" value="NA_NEUROTRAN_SYMP_1"/>
    <property type="match status" value="1"/>
</dbReference>
<dbReference type="OrthoDB" id="99721at2157"/>
<evidence type="ECO:0000256" key="4">
    <source>
        <dbReference type="ARBA" id="ARBA00022989"/>
    </source>
</evidence>
<dbReference type="PRINTS" id="PR00176">
    <property type="entry name" value="NANEUSMPORT"/>
</dbReference>
<keyword evidence="4 7" id="KW-1133">Transmembrane helix</keyword>
<evidence type="ECO:0000256" key="5">
    <source>
        <dbReference type="ARBA" id="ARBA00023136"/>
    </source>
</evidence>
<keyword evidence="5 7" id="KW-0472">Membrane</keyword>
<dbReference type="InterPro" id="IPR037272">
    <property type="entry name" value="SNS_sf"/>
</dbReference>
<keyword evidence="3 6" id="KW-0812">Transmembrane</keyword>
<dbReference type="Proteomes" id="UP000029859">
    <property type="component" value="Unassembled WGS sequence"/>
</dbReference>